<accession>A0A3L6EK33</accession>
<dbReference type="EMBL" id="NCVQ01000006">
    <property type="protein sequence ID" value="PWZ21356.1"/>
    <property type="molecule type" value="Genomic_DNA"/>
</dbReference>
<comment type="caution">
    <text evidence="2">The sequence shown here is derived from an EMBL/GenBank/DDBJ whole genome shotgun (WGS) entry which is preliminary data.</text>
</comment>
<reference evidence="2 3" key="1">
    <citation type="journal article" date="2018" name="Nat. Genet.">
        <title>Extensive intraspecific gene order and gene structural variations between Mo17 and other maize genomes.</title>
        <authorList>
            <person name="Sun S."/>
            <person name="Zhou Y."/>
            <person name="Chen J."/>
            <person name="Shi J."/>
            <person name="Zhao H."/>
            <person name="Zhao H."/>
            <person name="Song W."/>
            <person name="Zhang M."/>
            <person name="Cui Y."/>
            <person name="Dong X."/>
            <person name="Liu H."/>
            <person name="Ma X."/>
            <person name="Jiao Y."/>
            <person name="Wang B."/>
            <person name="Wei X."/>
            <person name="Stein J.C."/>
            <person name="Glaubitz J.C."/>
            <person name="Lu F."/>
            <person name="Yu G."/>
            <person name="Liang C."/>
            <person name="Fengler K."/>
            <person name="Li B."/>
            <person name="Rafalski A."/>
            <person name="Schnable P.S."/>
            <person name="Ware D.H."/>
            <person name="Buckler E.S."/>
            <person name="Lai J."/>
        </authorList>
    </citation>
    <scope>NUCLEOTIDE SEQUENCE [LARGE SCALE GENOMIC DNA]</scope>
    <source>
        <strain evidence="3">cv. Missouri 17</strain>
        <tissue evidence="2">Seedling</tissue>
    </source>
</reference>
<sequence>RTTTSSSSRRSTCKSKSTSRRSRTGAAEGRRRSSCRWWRSPGRGGSSRSRPSGAPTRTDTPRSTAGAGGSGCPRSAPRGSSSSRGNSTTMENVRIWKGTVCGRGGCPRLWSRGRRRGLRARGGESLAGACVRGSCRLRGMEEESGWRRNRAMAQGGRCSRRGWRQADRGRRAGGRD</sequence>
<proteinExistence type="predicted"/>
<protein>
    <submittedName>
        <fullName evidence="2">Uncharacterized protein</fullName>
    </submittedName>
</protein>
<organism evidence="2 3">
    <name type="scientific">Zea mays</name>
    <name type="common">Maize</name>
    <dbReference type="NCBI Taxonomy" id="4577"/>
    <lineage>
        <taxon>Eukaryota</taxon>
        <taxon>Viridiplantae</taxon>
        <taxon>Streptophyta</taxon>
        <taxon>Embryophyta</taxon>
        <taxon>Tracheophyta</taxon>
        <taxon>Spermatophyta</taxon>
        <taxon>Magnoliopsida</taxon>
        <taxon>Liliopsida</taxon>
        <taxon>Poales</taxon>
        <taxon>Poaceae</taxon>
        <taxon>PACMAD clade</taxon>
        <taxon>Panicoideae</taxon>
        <taxon>Andropogonodae</taxon>
        <taxon>Andropogoneae</taxon>
        <taxon>Tripsacinae</taxon>
        <taxon>Zea</taxon>
    </lineage>
</organism>
<name>A0A3L6EK33_MAIZE</name>
<feature type="compositionally biased region" description="Low complexity" evidence="1">
    <location>
        <begin position="1"/>
        <end position="10"/>
    </location>
</feature>
<evidence type="ECO:0000256" key="1">
    <source>
        <dbReference type="SAM" id="MobiDB-lite"/>
    </source>
</evidence>
<feature type="compositionally biased region" description="Basic and acidic residues" evidence="1">
    <location>
        <begin position="164"/>
        <end position="176"/>
    </location>
</feature>
<feature type="compositionally biased region" description="Low complexity" evidence="1">
    <location>
        <begin position="35"/>
        <end position="53"/>
    </location>
</feature>
<feature type="region of interest" description="Disordered" evidence="1">
    <location>
        <begin position="146"/>
        <end position="176"/>
    </location>
</feature>
<feature type="region of interest" description="Disordered" evidence="1">
    <location>
        <begin position="1"/>
        <end position="94"/>
    </location>
</feature>
<dbReference type="Proteomes" id="UP000251960">
    <property type="component" value="Chromosome 5"/>
</dbReference>
<evidence type="ECO:0000313" key="3">
    <source>
        <dbReference type="Proteomes" id="UP000251960"/>
    </source>
</evidence>
<dbReference type="AlphaFoldDB" id="A0A3L6EK33"/>
<gene>
    <name evidence="2" type="ORF">Zm00014a_008277</name>
</gene>
<evidence type="ECO:0000313" key="2">
    <source>
        <dbReference type="EMBL" id="PWZ21356.1"/>
    </source>
</evidence>
<feature type="compositionally biased region" description="Basic residues" evidence="1">
    <location>
        <begin position="11"/>
        <end position="23"/>
    </location>
</feature>
<feature type="compositionally biased region" description="Low complexity" evidence="1">
    <location>
        <begin position="72"/>
        <end position="87"/>
    </location>
</feature>
<feature type="non-terminal residue" evidence="2">
    <location>
        <position position="1"/>
    </location>
</feature>